<evidence type="ECO:0000256" key="1">
    <source>
        <dbReference type="ARBA" id="ARBA00022734"/>
    </source>
</evidence>
<dbReference type="InterPro" id="IPR051663">
    <property type="entry name" value="CLec_Tetranectin-domain"/>
</dbReference>
<evidence type="ECO:0000313" key="3">
    <source>
        <dbReference type="EMBL" id="KAF0293621.1"/>
    </source>
</evidence>
<sequence length="115" mass="12303">MGPQRAETSCADQGAFLVVPRTAEQNQCALELAAGTNAWIGVTDRVTEGVFVAADGLGPLETTFWDYYSPNNNGGVQHCGELYFDYTRQYPDPGWNDVRGGEGVGVRAHGHAPAS</sequence>
<dbReference type="InterPro" id="IPR016186">
    <property type="entry name" value="C-type_lectin-like/link_sf"/>
</dbReference>
<dbReference type="EMBL" id="VIIS01001733">
    <property type="protein sequence ID" value="KAF0293621.1"/>
    <property type="molecule type" value="Genomic_DNA"/>
</dbReference>
<gene>
    <name evidence="3" type="primary">Mbl1_0</name>
    <name evidence="3" type="ORF">FJT64_008631</name>
</gene>
<dbReference type="PANTHER" id="PTHR22799">
    <property type="entry name" value="TETRANECTIN-RELATED"/>
    <property type="match status" value="1"/>
</dbReference>
<dbReference type="Proteomes" id="UP000440578">
    <property type="component" value="Unassembled WGS sequence"/>
</dbReference>
<dbReference type="AlphaFoldDB" id="A0A6A4VW22"/>
<name>A0A6A4VW22_AMPAM</name>
<dbReference type="PANTHER" id="PTHR22799:SF6">
    <property type="entry name" value="C-TYPE LECTIN DOMAIN FAMILY 4 MEMBER M-LIKE"/>
    <property type="match status" value="1"/>
</dbReference>
<feature type="domain" description="C-type lectin" evidence="2">
    <location>
        <begin position="6"/>
        <end position="97"/>
    </location>
</feature>
<dbReference type="GO" id="GO:0030246">
    <property type="term" value="F:carbohydrate binding"/>
    <property type="evidence" value="ECO:0007669"/>
    <property type="project" value="UniProtKB-KW"/>
</dbReference>
<keyword evidence="4" id="KW-1185">Reference proteome</keyword>
<reference evidence="3 4" key="1">
    <citation type="submission" date="2019-07" db="EMBL/GenBank/DDBJ databases">
        <title>Draft genome assembly of a fouling barnacle, Amphibalanus amphitrite (Darwin, 1854): The first reference genome for Thecostraca.</title>
        <authorList>
            <person name="Kim W."/>
        </authorList>
    </citation>
    <scope>NUCLEOTIDE SEQUENCE [LARGE SCALE GENOMIC DNA]</scope>
    <source>
        <strain evidence="3">SNU_AA5</strain>
        <tissue evidence="3">Soma without cirri and trophi</tissue>
    </source>
</reference>
<proteinExistence type="predicted"/>
<protein>
    <submittedName>
        <fullName evidence="3">Mannose-binding protein A</fullName>
    </submittedName>
</protein>
<organism evidence="3 4">
    <name type="scientific">Amphibalanus amphitrite</name>
    <name type="common">Striped barnacle</name>
    <name type="synonym">Balanus amphitrite</name>
    <dbReference type="NCBI Taxonomy" id="1232801"/>
    <lineage>
        <taxon>Eukaryota</taxon>
        <taxon>Metazoa</taxon>
        <taxon>Ecdysozoa</taxon>
        <taxon>Arthropoda</taxon>
        <taxon>Crustacea</taxon>
        <taxon>Multicrustacea</taxon>
        <taxon>Cirripedia</taxon>
        <taxon>Thoracica</taxon>
        <taxon>Thoracicalcarea</taxon>
        <taxon>Balanomorpha</taxon>
        <taxon>Balanoidea</taxon>
        <taxon>Balanidae</taxon>
        <taxon>Amphibalaninae</taxon>
        <taxon>Amphibalanus</taxon>
    </lineage>
</organism>
<evidence type="ECO:0000259" key="2">
    <source>
        <dbReference type="PROSITE" id="PS50041"/>
    </source>
</evidence>
<dbReference type="PROSITE" id="PS50041">
    <property type="entry name" value="C_TYPE_LECTIN_2"/>
    <property type="match status" value="1"/>
</dbReference>
<evidence type="ECO:0000313" key="4">
    <source>
        <dbReference type="Proteomes" id="UP000440578"/>
    </source>
</evidence>
<dbReference type="Gene3D" id="3.10.100.10">
    <property type="entry name" value="Mannose-Binding Protein A, subunit A"/>
    <property type="match status" value="1"/>
</dbReference>
<comment type="caution">
    <text evidence="3">The sequence shown here is derived from an EMBL/GenBank/DDBJ whole genome shotgun (WGS) entry which is preliminary data.</text>
</comment>
<accession>A0A6A4VW22</accession>
<dbReference type="Pfam" id="PF00059">
    <property type="entry name" value="Lectin_C"/>
    <property type="match status" value="1"/>
</dbReference>
<keyword evidence="1" id="KW-0430">Lectin</keyword>
<dbReference type="OrthoDB" id="10255512at2759"/>
<dbReference type="InterPro" id="IPR016187">
    <property type="entry name" value="CTDL_fold"/>
</dbReference>
<dbReference type="SUPFAM" id="SSF56436">
    <property type="entry name" value="C-type lectin-like"/>
    <property type="match status" value="1"/>
</dbReference>
<dbReference type="InterPro" id="IPR001304">
    <property type="entry name" value="C-type_lectin-like"/>
</dbReference>